<sequence>MNNYDTTPDRRGTGSIKWDQKPHESAPEQIPLWVADMDFPTPEAVTKAIAERNSHPIFGYTMAGDGYYRELDRWFSRRFDFSIEKESVTISPGIVPAIHAAIRAFTEPGDNVIIQNPVYYPFASAVTDNGRNLMVNNLVERHGYYTMNLQELEEMAASAKLMILCSPHNPVGRVWDPGELEDVARIAEKHKLIVVSDEIHCDLVMPDAPRRHTPFPLLDEGVAEQTVLCTAPSKTFNIPGLATSNIVITDSRLRRRFREELKRSCGDLPNCFGAVACEAAYREGEAWLEETLKYIMGNRDALTLFLKENIPDITVMPLEATYLLWLDVRPILAKSSLTSSQLERLFIDEAGVWLESGSLFGTSGEGFLRANIACSRTLLLQAFEKVAAVLQA</sequence>
<accession>E1RCR9</accession>
<reference evidence="8 9" key="1">
    <citation type="journal article" date="2010" name="Stand. Genomic Sci.">
        <title>Complete genome sequence of Spirochaeta smaragdinae type strain (SEBR 4228).</title>
        <authorList>
            <person name="Mavromatis K."/>
            <person name="Yasawong M."/>
            <person name="Chertkov O."/>
            <person name="Lapidus A."/>
            <person name="Lucas S."/>
            <person name="Nolan M."/>
            <person name="Del Rio T.G."/>
            <person name="Tice H."/>
            <person name="Cheng J.F."/>
            <person name="Pitluck S."/>
            <person name="Liolios K."/>
            <person name="Ivanova N."/>
            <person name="Tapia R."/>
            <person name="Han C."/>
            <person name="Bruce D."/>
            <person name="Goodwin L."/>
            <person name="Pati A."/>
            <person name="Chen A."/>
            <person name="Palaniappan K."/>
            <person name="Land M."/>
            <person name="Hauser L."/>
            <person name="Chang Y.J."/>
            <person name="Jeffries C.D."/>
            <person name="Detter J.C."/>
            <person name="Rohde M."/>
            <person name="Brambilla E."/>
            <person name="Spring S."/>
            <person name="Goker M."/>
            <person name="Sikorski J."/>
            <person name="Woyke T."/>
            <person name="Bristow J."/>
            <person name="Eisen J.A."/>
            <person name="Markowitz V."/>
            <person name="Hugenholtz P."/>
            <person name="Klenk H.P."/>
            <person name="Kyrpides N.C."/>
        </authorList>
    </citation>
    <scope>NUCLEOTIDE SEQUENCE [LARGE SCALE GENOMIC DNA]</scope>
    <source>
        <strain evidence="9">DSM 11293 / JCM 15392 / SEBR 4228</strain>
    </source>
</reference>
<evidence type="ECO:0000256" key="3">
    <source>
        <dbReference type="ARBA" id="ARBA00022898"/>
    </source>
</evidence>
<evidence type="ECO:0000256" key="4">
    <source>
        <dbReference type="ARBA" id="ARBA00023239"/>
    </source>
</evidence>
<dbReference type="InterPro" id="IPR027619">
    <property type="entry name" value="C-S_lyase_PatB-like"/>
</dbReference>
<dbReference type="OrthoDB" id="367386at2"/>
<dbReference type="GO" id="GO:0008483">
    <property type="term" value="F:transaminase activity"/>
    <property type="evidence" value="ECO:0007669"/>
    <property type="project" value="UniProtKB-KW"/>
</dbReference>
<dbReference type="AlphaFoldDB" id="E1RCR9"/>
<proteinExistence type="inferred from homology"/>
<evidence type="ECO:0000313" key="9">
    <source>
        <dbReference type="Proteomes" id="UP000002318"/>
    </source>
</evidence>
<keyword evidence="8" id="KW-0032">Aminotransferase</keyword>
<name>E1RCR9_SEDSS</name>
<evidence type="ECO:0000256" key="6">
    <source>
        <dbReference type="SAM" id="MobiDB-lite"/>
    </source>
</evidence>
<dbReference type="InterPro" id="IPR015424">
    <property type="entry name" value="PyrdxlP-dep_Trfase"/>
</dbReference>
<dbReference type="Pfam" id="PF00155">
    <property type="entry name" value="Aminotran_1_2"/>
    <property type="match status" value="1"/>
</dbReference>
<gene>
    <name evidence="8" type="ordered locus">Spirs_1016</name>
</gene>
<keyword evidence="8" id="KW-0808">Transferase</keyword>
<dbReference type="InterPro" id="IPR051798">
    <property type="entry name" value="Class-II_PLP-Dep_Aminotrans"/>
</dbReference>
<organism evidence="8 9">
    <name type="scientific">Sediminispirochaeta smaragdinae (strain DSM 11293 / JCM 15392 / SEBR 4228)</name>
    <name type="common">Spirochaeta smaragdinae</name>
    <dbReference type="NCBI Taxonomy" id="573413"/>
    <lineage>
        <taxon>Bacteria</taxon>
        <taxon>Pseudomonadati</taxon>
        <taxon>Spirochaetota</taxon>
        <taxon>Spirochaetia</taxon>
        <taxon>Spirochaetales</taxon>
        <taxon>Spirochaetaceae</taxon>
        <taxon>Sediminispirochaeta</taxon>
    </lineage>
</organism>
<dbReference type="Gene3D" id="3.90.1150.10">
    <property type="entry name" value="Aspartate Aminotransferase, domain 1"/>
    <property type="match status" value="1"/>
</dbReference>
<dbReference type="Gene3D" id="3.40.640.10">
    <property type="entry name" value="Type I PLP-dependent aspartate aminotransferase-like (Major domain)"/>
    <property type="match status" value="1"/>
</dbReference>
<keyword evidence="9" id="KW-1185">Reference proteome</keyword>
<dbReference type="NCBIfam" id="TIGR04350">
    <property type="entry name" value="C_S_lyase_PatB"/>
    <property type="match status" value="1"/>
</dbReference>
<feature type="region of interest" description="Disordered" evidence="6">
    <location>
        <begin position="1"/>
        <end position="25"/>
    </location>
</feature>
<dbReference type="RefSeq" id="WP_013253613.1">
    <property type="nucleotide sequence ID" value="NC_014364.1"/>
</dbReference>
<dbReference type="PANTHER" id="PTHR43525">
    <property type="entry name" value="PROTEIN MALY"/>
    <property type="match status" value="1"/>
</dbReference>
<evidence type="ECO:0000313" key="8">
    <source>
        <dbReference type="EMBL" id="ADK80149.1"/>
    </source>
</evidence>
<evidence type="ECO:0000259" key="7">
    <source>
        <dbReference type="Pfam" id="PF00155"/>
    </source>
</evidence>
<dbReference type="EMBL" id="CP002116">
    <property type="protein sequence ID" value="ADK80149.1"/>
    <property type="molecule type" value="Genomic_DNA"/>
</dbReference>
<keyword evidence="4" id="KW-0456">Lyase</keyword>
<comment type="cofactor">
    <cofactor evidence="1">
        <name>pyridoxal 5'-phosphate</name>
        <dbReference type="ChEBI" id="CHEBI:597326"/>
    </cofactor>
</comment>
<dbReference type="eggNOG" id="COG1168">
    <property type="taxonomic scope" value="Bacteria"/>
</dbReference>
<evidence type="ECO:0000256" key="5">
    <source>
        <dbReference type="ARBA" id="ARBA00037974"/>
    </source>
</evidence>
<dbReference type="InterPro" id="IPR015422">
    <property type="entry name" value="PyrdxlP-dep_Trfase_small"/>
</dbReference>
<dbReference type="STRING" id="573413.Spirs_1016"/>
<keyword evidence="3" id="KW-0663">Pyridoxal phosphate</keyword>
<feature type="compositionally biased region" description="Basic and acidic residues" evidence="6">
    <location>
        <begin position="7"/>
        <end position="25"/>
    </location>
</feature>
<dbReference type="PANTHER" id="PTHR43525:SF1">
    <property type="entry name" value="PROTEIN MALY"/>
    <property type="match status" value="1"/>
</dbReference>
<dbReference type="EC" id="4.4.1.13" evidence="2"/>
<evidence type="ECO:0000256" key="1">
    <source>
        <dbReference type="ARBA" id="ARBA00001933"/>
    </source>
</evidence>
<dbReference type="GO" id="GO:0047804">
    <property type="term" value="F:cysteine-S-conjugate beta-lyase activity"/>
    <property type="evidence" value="ECO:0007669"/>
    <property type="project" value="UniProtKB-EC"/>
</dbReference>
<feature type="domain" description="Aminotransferase class I/classII large" evidence="7">
    <location>
        <begin position="28"/>
        <end position="382"/>
    </location>
</feature>
<dbReference type="GO" id="GO:0030170">
    <property type="term" value="F:pyridoxal phosphate binding"/>
    <property type="evidence" value="ECO:0007669"/>
    <property type="project" value="InterPro"/>
</dbReference>
<dbReference type="KEGG" id="ssm:Spirs_1016"/>
<dbReference type="CDD" id="cd00609">
    <property type="entry name" value="AAT_like"/>
    <property type="match status" value="1"/>
</dbReference>
<dbReference type="InterPro" id="IPR004839">
    <property type="entry name" value="Aminotransferase_I/II_large"/>
</dbReference>
<dbReference type="InterPro" id="IPR015421">
    <property type="entry name" value="PyrdxlP-dep_Trfase_major"/>
</dbReference>
<comment type="similarity">
    <text evidence="5">Belongs to the class-II pyridoxal-phosphate-dependent aminotransferase family. MalY/PatB cystathionine beta-lyase subfamily.</text>
</comment>
<dbReference type="Proteomes" id="UP000002318">
    <property type="component" value="Chromosome"/>
</dbReference>
<dbReference type="SUPFAM" id="SSF53383">
    <property type="entry name" value="PLP-dependent transferases"/>
    <property type="match status" value="1"/>
</dbReference>
<protein>
    <recommendedName>
        <fullName evidence="2">cysteine-S-conjugate beta-lyase</fullName>
        <ecNumber evidence="2">4.4.1.13</ecNumber>
    </recommendedName>
</protein>
<dbReference type="HOGENOM" id="CLU_017584_15_0_12"/>
<evidence type="ECO:0000256" key="2">
    <source>
        <dbReference type="ARBA" id="ARBA00012224"/>
    </source>
</evidence>